<dbReference type="OrthoDB" id="1909920at2759"/>
<dbReference type="InterPro" id="IPR043502">
    <property type="entry name" value="DNA/RNA_pol_sf"/>
</dbReference>
<evidence type="ECO:0000313" key="1">
    <source>
        <dbReference type="EMBL" id="RDX84400.1"/>
    </source>
</evidence>
<dbReference type="InterPro" id="IPR050951">
    <property type="entry name" value="Retrovirus_Pol_polyprotein"/>
</dbReference>
<reference evidence="1" key="1">
    <citation type="submission" date="2018-05" db="EMBL/GenBank/DDBJ databases">
        <title>Draft genome of Mucuna pruriens seed.</title>
        <authorList>
            <person name="Nnadi N.E."/>
            <person name="Vos R."/>
            <person name="Hasami M.H."/>
            <person name="Devisetty U.K."/>
            <person name="Aguiy J.C."/>
        </authorList>
    </citation>
    <scope>NUCLEOTIDE SEQUENCE [LARGE SCALE GENOMIC DNA]</scope>
    <source>
        <strain evidence="1">JCA_2017</strain>
    </source>
</reference>
<name>A0A371G1J8_MUCPR</name>
<dbReference type="Proteomes" id="UP000257109">
    <property type="component" value="Unassembled WGS sequence"/>
</dbReference>
<comment type="caution">
    <text evidence="1">The sequence shown here is derived from an EMBL/GenBank/DDBJ whole genome shotgun (WGS) entry which is preliminary data.</text>
</comment>
<dbReference type="AlphaFoldDB" id="A0A371G1J8"/>
<accession>A0A371G1J8</accession>
<organism evidence="1 2">
    <name type="scientific">Mucuna pruriens</name>
    <name type="common">Velvet bean</name>
    <name type="synonym">Dolichos pruriens</name>
    <dbReference type="NCBI Taxonomy" id="157652"/>
    <lineage>
        <taxon>Eukaryota</taxon>
        <taxon>Viridiplantae</taxon>
        <taxon>Streptophyta</taxon>
        <taxon>Embryophyta</taxon>
        <taxon>Tracheophyta</taxon>
        <taxon>Spermatophyta</taxon>
        <taxon>Magnoliopsida</taxon>
        <taxon>eudicotyledons</taxon>
        <taxon>Gunneridae</taxon>
        <taxon>Pentapetalae</taxon>
        <taxon>rosids</taxon>
        <taxon>fabids</taxon>
        <taxon>Fabales</taxon>
        <taxon>Fabaceae</taxon>
        <taxon>Papilionoideae</taxon>
        <taxon>50 kb inversion clade</taxon>
        <taxon>NPAAA clade</taxon>
        <taxon>indigoferoid/millettioid clade</taxon>
        <taxon>Phaseoleae</taxon>
        <taxon>Mucuna</taxon>
    </lineage>
</organism>
<evidence type="ECO:0000313" key="2">
    <source>
        <dbReference type="Proteomes" id="UP000257109"/>
    </source>
</evidence>
<dbReference type="EMBL" id="QJKJ01007059">
    <property type="protein sequence ID" value="RDX84400.1"/>
    <property type="molecule type" value="Genomic_DNA"/>
</dbReference>
<proteinExistence type="predicted"/>
<dbReference type="Gene3D" id="3.30.70.270">
    <property type="match status" value="1"/>
</dbReference>
<dbReference type="STRING" id="157652.A0A371G1J8"/>
<dbReference type="PANTHER" id="PTHR37984:SF5">
    <property type="entry name" value="PROTEIN NYNRIN-LIKE"/>
    <property type="match status" value="1"/>
</dbReference>
<keyword evidence="2" id="KW-1185">Reference proteome</keyword>
<feature type="non-terminal residue" evidence="1">
    <location>
        <position position="1"/>
    </location>
</feature>
<dbReference type="InterPro" id="IPR043128">
    <property type="entry name" value="Rev_trsase/Diguanyl_cyclase"/>
</dbReference>
<sequence>MHICTNDVVFLGYVVGFEEVKVDVEKVKVKQSWPTPKIVGNVRSFHGLAIFYRHFVKDFSTLVAPLNETTYQCPHSNTPNFNKSFELKCDASNMGVGTILLHEAHLIA</sequence>
<protein>
    <submittedName>
        <fullName evidence="1">Retrovirus-related Pol polyprotein from transposon gypsy</fullName>
    </submittedName>
</protein>
<dbReference type="SUPFAM" id="SSF56672">
    <property type="entry name" value="DNA/RNA polymerases"/>
    <property type="match status" value="1"/>
</dbReference>
<gene>
    <name evidence="1" type="primary">pol</name>
    <name evidence="1" type="ORF">CR513_34556</name>
</gene>
<dbReference type="PANTHER" id="PTHR37984">
    <property type="entry name" value="PROTEIN CBG26694"/>
    <property type="match status" value="1"/>
</dbReference>